<evidence type="ECO:0008006" key="3">
    <source>
        <dbReference type="Google" id="ProtNLM"/>
    </source>
</evidence>
<dbReference type="Gene3D" id="3.40.50.300">
    <property type="entry name" value="P-loop containing nucleotide triphosphate hydrolases"/>
    <property type="match status" value="1"/>
</dbReference>
<sequence>MDNNQENLTNEILRHIQSTKRHINKFKNEVENKDIIVCMGNTRSGKSTAVNFIQGNELEAFKEGRRFYIKERDSNNNGPVISHGSISYTKIPTVWEVNDNLVVVDMPGFDDNRGVPQDIVNNIFFNQFKYAKSVRFALIADINDILSDNVGSFTDAMEKMQTIIDDFNELKDSVCVIFTKEYRNYKREDIAEILNKKIVSVSAMQVKKDLVYHLVKNPGLIGIFKMPLTEGIVTKEGVDCSVEDAIFKTQPIIINIQNIKFKTSEGAHSVLLELYQKHCHEMNFSDEIKSFVGNFENYLKISNYVFASTEEELHDTKGRLQYLLPRVTTEKARIFTNVNQLELSLYGIAGSFSQHFETKFNFLKFMDSLELLDANIKSIMISKYKNALSYLEDDINKLIKKIDGEIEDRTKETIRYILSGVVSDKGKIALMGASMIPVATKALNAIGLEVPTVTFEIVQLSSVGGCFVGAGALGVAAGGYAVHYYKTIYLRQLARKEQGRC</sequence>
<keyword evidence="2" id="KW-1185">Reference proteome</keyword>
<evidence type="ECO:0000313" key="1">
    <source>
        <dbReference type="EMBL" id="KAF2885421.1"/>
    </source>
</evidence>
<dbReference type="InterPro" id="IPR027417">
    <property type="entry name" value="P-loop_NTPase"/>
</dbReference>
<dbReference type="AlphaFoldDB" id="A0A8K0G499"/>
<dbReference type="EMBL" id="VTPC01089958">
    <property type="protein sequence ID" value="KAF2885421.1"/>
    <property type="molecule type" value="Genomic_DNA"/>
</dbReference>
<name>A0A8K0G499_IGNLU</name>
<dbReference type="SUPFAM" id="SSF52540">
    <property type="entry name" value="P-loop containing nucleoside triphosphate hydrolases"/>
    <property type="match status" value="1"/>
</dbReference>
<comment type="caution">
    <text evidence="1">The sequence shown here is derived from an EMBL/GenBank/DDBJ whole genome shotgun (WGS) entry which is preliminary data.</text>
</comment>
<evidence type="ECO:0000313" key="2">
    <source>
        <dbReference type="Proteomes" id="UP000801492"/>
    </source>
</evidence>
<proteinExistence type="predicted"/>
<dbReference type="OrthoDB" id="2386367at2759"/>
<accession>A0A8K0G499</accession>
<protein>
    <recommendedName>
        <fullName evidence="3">G domain-containing protein</fullName>
    </recommendedName>
</protein>
<dbReference type="Proteomes" id="UP000801492">
    <property type="component" value="Unassembled WGS sequence"/>
</dbReference>
<organism evidence="1 2">
    <name type="scientific">Ignelater luminosus</name>
    <name type="common">Cucubano</name>
    <name type="synonym">Pyrophorus luminosus</name>
    <dbReference type="NCBI Taxonomy" id="2038154"/>
    <lineage>
        <taxon>Eukaryota</taxon>
        <taxon>Metazoa</taxon>
        <taxon>Ecdysozoa</taxon>
        <taxon>Arthropoda</taxon>
        <taxon>Hexapoda</taxon>
        <taxon>Insecta</taxon>
        <taxon>Pterygota</taxon>
        <taxon>Neoptera</taxon>
        <taxon>Endopterygota</taxon>
        <taxon>Coleoptera</taxon>
        <taxon>Polyphaga</taxon>
        <taxon>Elateriformia</taxon>
        <taxon>Elateroidea</taxon>
        <taxon>Elateridae</taxon>
        <taxon>Agrypninae</taxon>
        <taxon>Pyrophorini</taxon>
        <taxon>Ignelater</taxon>
    </lineage>
</organism>
<gene>
    <name evidence="1" type="ORF">ILUMI_20766</name>
</gene>
<reference evidence="1" key="1">
    <citation type="submission" date="2019-08" db="EMBL/GenBank/DDBJ databases">
        <title>The genome of the North American firefly Photinus pyralis.</title>
        <authorList>
            <consortium name="Photinus pyralis genome working group"/>
            <person name="Fallon T.R."/>
            <person name="Sander Lower S.E."/>
            <person name="Weng J.-K."/>
        </authorList>
    </citation>
    <scope>NUCLEOTIDE SEQUENCE</scope>
    <source>
        <strain evidence="1">TRF0915ILg1</strain>
        <tissue evidence="1">Whole body</tissue>
    </source>
</reference>